<dbReference type="EMBL" id="JACSZT010000002">
    <property type="protein sequence ID" value="MBC6498148.1"/>
    <property type="molecule type" value="Genomic_DNA"/>
</dbReference>
<evidence type="ECO:0000313" key="8">
    <source>
        <dbReference type="EMBL" id="MBC6498148.1"/>
    </source>
</evidence>
<comment type="similarity">
    <text evidence="2">Belongs to the UPF0324 family.</text>
</comment>
<protein>
    <submittedName>
        <fullName evidence="8">Sulfate exporter family transporter</fullName>
    </submittedName>
</protein>
<accession>A0A329G5M3</accession>
<dbReference type="GO" id="GO:0005886">
    <property type="term" value="C:plasma membrane"/>
    <property type="evidence" value="ECO:0007669"/>
    <property type="project" value="UniProtKB-SubCell"/>
</dbReference>
<keyword evidence="6 7" id="KW-0472">Membrane</keyword>
<reference evidence="9" key="3">
    <citation type="journal article" date="2021" name="Int. J. Food Microbiol.">
        <title>Safety demonstration of a microbial species for use in the food chain: Weissella confusa.</title>
        <authorList>
            <person name="Bourdichon F."/>
            <person name="Patrone V."/>
            <person name="Fontana A."/>
            <person name="Milani G."/>
            <person name="Morelli L."/>
        </authorList>
    </citation>
    <scope>NUCLEOTIDE SEQUENCE</scope>
    <source>
        <strain evidence="9">CCUG 30943</strain>
    </source>
</reference>
<feature type="transmembrane region" description="Helical" evidence="7">
    <location>
        <begin position="119"/>
        <end position="138"/>
    </location>
</feature>
<reference evidence="9" key="1">
    <citation type="submission" date="2020-02" db="EMBL/GenBank/DDBJ databases">
        <authorList>
            <person name="Fontana A."/>
            <person name="Patrone V."/>
            <person name="Morelli L."/>
        </authorList>
    </citation>
    <scope>NUCLEOTIDE SEQUENCE</scope>
    <source>
        <strain evidence="9">CCUG 30943</strain>
    </source>
</reference>
<dbReference type="Proteomes" id="UP000808038">
    <property type="component" value="Unassembled WGS sequence"/>
</dbReference>
<proteinExistence type="inferred from homology"/>
<dbReference type="PANTHER" id="PTHR30106:SF2">
    <property type="entry name" value="UPF0324 INNER MEMBRANE PROTEIN YEIH"/>
    <property type="match status" value="1"/>
</dbReference>
<evidence type="ECO:0000256" key="7">
    <source>
        <dbReference type="SAM" id="Phobius"/>
    </source>
</evidence>
<feature type="transmembrane region" description="Helical" evidence="7">
    <location>
        <begin position="279"/>
        <end position="295"/>
    </location>
</feature>
<name>A0A329G5M3_WEICO</name>
<feature type="transmembrane region" description="Helical" evidence="7">
    <location>
        <begin position="31"/>
        <end position="49"/>
    </location>
</feature>
<comment type="caution">
    <text evidence="8">The sequence shown here is derived from an EMBL/GenBank/DDBJ whole genome shotgun (WGS) entry which is preliminary data.</text>
</comment>
<evidence type="ECO:0000256" key="4">
    <source>
        <dbReference type="ARBA" id="ARBA00022692"/>
    </source>
</evidence>
<evidence type="ECO:0000256" key="1">
    <source>
        <dbReference type="ARBA" id="ARBA00004651"/>
    </source>
</evidence>
<evidence type="ECO:0000313" key="9">
    <source>
        <dbReference type="EMBL" id="MBJ7632328.1"/>
    </source>
</evidence>
<organism evidence="8 10">
    <name type="scientific">Weissella confusa</name>
    <name type="common">Lactobacillus confusus</name>
    <dbReference type="NCBI Taxonomy" id="1583"/>
    <lineage>
        <taxon>Bacteria</taxon>
        <taxon>Bacillati</taxon>
        <taxon>Bacillota</taxon>
        <taxon>Bacilli</taxon>
        <taxon>Lactobacillales</taxon>
        <taxon>Lactobacillaceae</taxon>
        <taxon>Weissella</taxon>
    </lineage>
</organism>
<feature type="transmembrane region" description="Helical" evidence="7">
    <location>
        <begin position="206"/>
        <end position="228"/>
    </location>
</feature>
<dbReference type="EMBL" id="JAAOCX010000004">
    <property type="protein sequence ID" value="MBJ7632328.1"/>
    <property type="molecule type" value="Genomic_DNA"/>
</dbReference>
<feature type="transmembrane region" description="Helical" evidence="7">
    <location>
        <begin position="150"/>
        <end position="170"/>
    </location>
</feature>
<dbReference type="Proteomes" id="UP000650485">
    <property type="component" value="Unassembled WGS sequence"/>
</dbReference>
<feature type="transmembrane region" description="Helical" evidence="7">
    <location>
        <begin position="249"/>
        <end position="267"/>
    </location>
</feature>
<evidence type="ECO:0000256" key="5">
    <source>
        <dbReference type="ARBA" id="ARBA00022989"/>
    </source>
</evidence>
<evidence type="ECO:0000256" key="6">
    <source>
        <dbReference type="ARBA" id="ARBA00023136"/>
    </source>
</evidence>
<gene>
    <name evidence="8" type="ORF">H7R52_00955</name>
    <name evidence="9" type="ORF">HAU43_04395</name>
</gene>
<dbReference type="PANTHER" id="PTHR30106">
    <property type="entry name" value="INNER MEMBRANE PROTEIN YEIH-RELATED"/>
    <property type="match status" value="1"/>
</dbReference>
<evidence type="ECO:0000256" key="3">
    <source>
        <dbReference type="ARBA" id="ARBA00022475"/>
    </source>
</evidence>
<sequence length="331" mass="34615">MAIKRNMVAGILLTLAVSIVAKLLSPYLPSLGGEALAMLMGIVLGNTLFAHERWNAGVKWAEKYPIEIGIAVLGLNVTLNNMATLGWSGVIFILLQMTATILFVMWIGGRVFKVAPQSAMLMGAGNAVCGSSAIASVAPAIGASDNQRRTAVATVSLAGVVLLFVLPVIGPELLHHNDMLVSALIGGTVQSVGQVSGTASLVGGDVVTYAPIFKMLRVVLLSAVVILMSRYATKATPVEGVAPTSKVKVPWFVVTFIVLVVINSFVSLPHVLTGTAHEVTSFFGIVNLAGIGLNLKWATIKSSGATFLGYGLVTIIFQVVLALGLITLLMH</sequence>
<feature type="transmembrane region" description="Helical" evidence="7">
    <location>
        <begin position="307"/>
        <end position="330"/>
    </location>
</feature>
<dbReference type="Pfam" id="PF03601">
    <property type="entry name" value="Cons_hypoth698"/>
    <property type="match status" value="1"/>
</dbReference>
<dbReference type="InterPro" id="IPR018383">
    <property type="entry name" value="UPF0324_pro"/>
</dbReference>
<reference evidence="8" key="2">
    <citation type="submission" date="2020-08" db="EMBL/GenBank/DDBJ databases">
        <title>Complete genome sequence of Weissella confusa strain FS54 provides insights into metabolic potential.</title>
        <authorList>
            <person name="Fhoula I."/>
            <person name="Najjari A."/>
            <person name="Lekired A."/>
            <person name="Bessrour-Aouam N."/>
            <person name="Jaballah S."/>
            <person name="Klibi N."/>
            <person name="Ouzari H.-I."/>
        </authorList>
    </citation>
    <scope>NUCLEOTIDE SEQUENCE</scope>
    <source>
        <strain evidence="8">FS54</strain>
    </source>
</reference>
<evidence type="ECO:0000256" key="2">
    <source>
        <dbReference type="ARBA" id="ARBA00007977"/>
    </source>
</evidence>
<keyword evidence="3" id="KW-1003">Cell membrane</keyword>
<keyword evidence="5 7" id="KW-1133">Transmembrane helix</keyword>
<dbReference type="AlphaFoldDB" id="A0A329G5M3"/>
<keyword evidence="4 7" id="KW-0812">Transmembrane</keyword>
<comment type="subcellular location">
    <subcellularLocation>
        <location evidence="1">Cell membrane</location>
        <topology evidence="1">Multi-pass membrane protein</topology>
    </subcellularLocation>
</comment>
<feature type="transmembrane region" description="Helical" evidence="7">
    <location>
        <begin position="85"/>
        <end position="107"/>
    </location>
</feature>
<evidence type="ECO:0000313" key="10">
    <source>
        <dbReference type="Proteomes" id="UP000650485"/>
    </source>
</evidence>
<dbReference type="RefSeq" id="WP_003608641.1">
    <property type="nucleotide sequence ID" value="NZ_ALXH01000152.1"/>
</dbReference>